<dbReference type="GO" id="GO:0019354">
    <property type="term" value="P:siroheme biosynthetic process"/>
    <property type="evidence" value="ECO:0007669"/>
    <property type="project" value="TreeGrafter"/>
</dbReference>
<dbReference type="InterPro" id="IPR003043">
    <property type="entry name" value="Uropor_MeTrfase_CS"/>
</dbReference>
<accession>A0A1X6P615</accession>
<keyword evidence="5" id="KW-0627">Porphyrin biosynthesis</keyword>
<dbReference type="Gene3D" id="3.40.1010.10">
    <property type="entry name" value="Cobalt-precorrin-4 Transmethylase, Domain 1"/>
    <property type="match status" value="1"/>
</dbReference>
<dbReference type="PROSITE" id="PS50206">
    <property type="entry name" value="RHODANESE_3"/>
    <property type="match status" value="1"/>
</dbReference>
<evidence type="ECO:0000256" key="4">
    <source>
        <dbReference type="ARBA" id="ARBA00022691"/>
    </source>
</evidence>
<evidence type="ECO:0000256" key="6">
    <source>
        <dbReference type="SAM" id="MobiDB-lite"/>
    </source>
</evidence>
<dbReference type="InterPro" id="IPR000878">
    <property type="entry name" value="4pyrrol_Mease"/>
</dbReference>
<evidence type="ECO:0000256" key="1">
    <source>
        <dbReference type="ARBA" id="ARBA00012162"/>
    </source>
</evidence>
<dbReference type="GO" id="GO:0004851">
    <property type="term" value="F:uroporphyrin-III C-methyltransferase activity"/>
    <property type="evidence" value="ECO:0007669"/>
    <property type="project" value="UniProtKB-EC"/>
</dbReference>
<dbReference type="SUPFAM" id="SSF53790">
    <property type="entry name" value="Tetrapyrrole methylase"/>
    <property type="match status" value="1"/>
</dbReference>
<organism evidence="8 9">
    <name type="scientific">Porphyra umbilicalis</name>
    <name type="common">Purple laver</name>
    <name type="synonym">Red alga</name>
    <dbReference type="NCBI Taxonomy" id="2786"/>
    <lineage>
        <taxon>Eukaryota</taxon>
        <taxon>Rhodophyta</taxon>
        <taxon>Bangiophyceae</taxon>
        <taxon>Bangiales</taxon>
        <taxon>Bangiaceae</taxon>
        <taxon>Porphyra</taxon>
    </lineage>
</organism>
<proteinExistence type="predicted"/>
<keyword evidence="2" id="KW-0489">Methyltransferase</keyword>
<dbReference type="PROSITE" id="PS00839">
    <property type="entry name" value="SUMT_1"/>
    <property type="match status" value="1"/>
</dbReference>
<evidence type="ECO:0000256" key="3">
    <source>
        <dbReference type="ARBA" id="ARBA00022679"/>
    </source>
</evidence>
<evidence type="ECO:0000256" key="5">
    <source>
        <dbReference type="ARBA" id="ARBA00023244"/>
    </source>
</evidence>
<feature type="domain" description="Rhodanese" evidence="7">
    <location>
        <begin position="286"/>
        <end position="306"/>
    </location>
</feature>
<keyword evidence="9" id="KW-1185">Reference proteome</keyword>
<dbReference type="AlphaFoldDB" id="A0A1X6P615"/>
<protein>
    <recommendedName>
        <fullName evidence="1">uroporphyrinogen-III C-methyltransferase</fullName>
        <ecNumber evidence="1">2.1.1.107</ecNumber>
    </recommendedName>
</protein>
<dbReference type="Gene3D" id="3.30.950.10">
    <property type="entry name" value="Methyltransferase, Cobalt-precorrin-4 Transmethylase, Domain 2"/>
    <property type="match status" value="1"/>
</dbReference>
<dbReference type="EC" id="2.1.1.107" evidence="1"/>
<name>A0A1X6P615_PORUM</name>
<dbReference type="InterPro" id="IPR035996">
    <property type="entry name" value="4pyrrol_Methylase_sf"/>
</dbReference>
<dbReference type="Proteomes" id="UP000218209">
    <property type="component" value="Unassembled WGS sequence"/>
</dbReference>
<evidence type="ECO:0000259" key="7">
    <source>
        <dbReference type="PROSITE" id="PS50206"/>
    </source>
</evidence>
<gene>
    <name evidence="8" type="ORF">BU14_0200s0032</name>
</gene>
<feature type="compositionally biased region" description="Pro residues" evidence="6">
    <location>
        <begin position="87"/>
        <end position="97"/>
    </location>
</feature>
<evidence type="ECO:0000313" key="9">
    <source>
        <dbReference type="Proteomes" id="UP000218209"/>
    </source>
</evidence>
<sequence length="349" mass="34512">MTTAFAAPIVPAPAGPLPVAGRRGRALRPPVARRWRPPATRRVPPPPPPPAPSTPPPPPRQRRGATGARPSPRRRRRLGAPRARPRGAPPHPPPPPGVYLVGAGPGDPSLLTLGAVRLLGAARVVLYDRLLPAGILCLAPPDATLIPVGKRPGAHTPQTDINAALVDAAAGGGVVVRLKGGDPGVYGRVAEEAGALHPTPATTVPGVTAASGVAASLGFPLTARGVAGSVRFVSGHAAAGGVGGAVLPDWGDLGGGEGGEGGWGGTTLVRVGAAGLRSPVLVVVGEVVALAGGWRAWAAADGRADVEREWAPPAERVGAGGAGGGEVERGWVPRTVPLLGDAGGVAAGG</sequence>
<dbReference type="PANTHER" id="PTHR45790">
    <property type="entry name" value="SIROHEME SYNTHASE-RELATED"/>
    <property type="match status" value="1"/>
</dbReference>
<evidence type="ECO:0000313" key="8">
    <source>
        <dbReference type="EMBL" id="OSX76277.1"/>
    </source>
</evidence>
<dbReference type="InterPro" id="IPR050161">
    <property type="entry name" value="Siro_Cobalamin_biosynth"/>
</dbReference>
<reference evidence="8 9" key="1">
    <citation type="submission" date="2017-03" db="EMBL/GenBank/DDBJ databases">
        <title>WGS assembly of Porphyra umbilicalis.</title>
        <authorList>
            <person name="Brawley S.H."/>
            <person name="Blouin N.A."/>
            <person name="Ficko-Blean E."/>
            <person name="Wheeler G.L."/>
            <person name="Lohr M."/>
            <person name="Goodson H.V."/>
            <person name="Jenkins J.W."/>
            <person name="Blaby-Haas C.E."/>
            <person name="Helliwell K.E."/>
            <person name="Chan C."/>
            <person name="Marriage T."/>
            <person name="Bhattacharya D."/>
            <person name="Klein A.S."/>
            <person name="Badis Y."/>
            <person name="Brodie J."/>
            <person name="Cao Y."/>
            <person name="Collen J."/>
            <person name="Dittami S.M."/>
            <person name="Gachon C.M."/>
            <person name="Green B.R."/>
            <person name="Karpowicz S."/>
            <person name="Kim J.W."/>
            <person name="Kudahl U."/>
            <person name="Lin S."/>
            <person name="Michel G."/>
            <person name="Mittag M."/>
            <person name="Olson B.J."/>
            <person name="Pangilinan J."/>
            <person name="Peng Y."/>
            <person name="Qiu H."/>
            <person name="Shu S."/>
            <person name="Singer J.T."/>
            <person name="Smith A.G."/>
            <person name="Sprecher B.N."/>
            <person name="Wagner V."/>
            <person name="Wang W."/>
            <person name="Wang Z.-Y."/>
            <person name="Yan J."/>
            <person name="Yarish C."/>
            <person name="Zoeuner-Riek S."/>
            <person name="Zhuang Y."/>
            <person name="Zou Y."/>
            <person name="Lindquist E.A."/>
            <person name="Grimwood J."/>
            <person name="Barry K."/>
            <person name="Rokhsar D.S."/>
            <person name="Schmutz J."/>
            <person name="Stiller J.W."/>
            <person name="Grossman A.R."/>
            <person name="Prochnik S.E."/>
        </authorList>
    </citation>
    <scope>NUCLEOTIDE SEQUENCE [LARGE SCALE GENOMIC DNA]</scope>
    <source>
        <strain evidence="8">4086291</strain>
    </source>
</reference>
<dbReference type="InterPro" id="IPR014777">
    <property type="entry name" value="4pyrrole_Mease_sub1"/>
</dbReference>
<dbReference type="EMBL" id="KV918874">
    <property type="protein sequence ID" value="OSX76277.1"/>
    <property type="molecule type" value="Genomic_DNA"/>
</dbReference>
<feature type="compositionally biased region" description="Pro residues" evidence="6">
    <location>
        <begin position="43"/>
        <end position="59"/>
    </location>
</feature>
<dbReference type="PANTHER" id="PTHR45790:SF3">
    <property type="entry name" value="S-ADENOSYL-L-METHIONINE-DEPENDENT UROPORPHYRINOGEN III METHYLTRANSFERASE, CHLOROPLASTIC"/>
    <property type="match status" value="1"/>
</dbReference>
<dbReference type="FunFam" id="3.40.1010.10:FF:000001">
    <property type="entry name" value="Siroheme synthase"/>
    <property type="match status" value="1"/>
</dbReference>
<dbReference type="InterPro" id="IPR014776">
    <property type="entry name" value="4pyrrole_Mease_sub2"/>
</dbReference>
<dbReference type="GO" id="GO:0032259">
    <property type="term" value="P:methylation"/>
    <property type="evidence" value="ECO:0007669"/>
    <property type="project" value="UniProtKB-KW"/>
</dbReference>
<evidence type="ECO:0000256" key="2">
    <source>
        <dbReference type="ARBA" id="ARBA00022603"/>
    </source>
</evidence>
<dbReference type="InterPro" id="IPR001763">
    <property type="entry name" value="Rhodanese-like_dom"/>
</dbReference>
<keyword evidence="4" id="KW-0949">S-adenosyl-L-methionine</keyword>
<feature type="compositionally biased region" description="Basic residues" evidence="6">
    <location>
        <begin position="22"/>
        <end position="36"/>
    </location>
</feature>
<feature type="compositionally biased region" description="Basic residues" evidence="6">
    <location>
        <begin position="71"/>
        <end position="85"/>
    </location>
</feature>
<feature type="region of interest" description="Disordered" evidence="6">
    <location>
        <begin position="1"/>
        <end position="98"/>
    </location>
</feature>
<keyword evidence="3" id="KW-0808">Transferase</keyword>
<dbReference type="Pfam" id="PF00590">
    <property type="entry name" value="TP_methylase"/>
    <property type="match status" value="1"/>
</dbReference>
<dbReference type="OrthoDB" id="508204at2759"/>